<reference evidence="1" key="1">
    <citation type="submission" date="2020-11" db="EMBL/GenBank/DDBJ databases">
        <authorList>
            <consortium name="DOE Joint Genome Institute"/>
            <person name="Ahrendt S."/>
            <person name="Riley R."/>
            <person name="Andreopoulos W."/>
            <person name="Labutti K."/>
            <person name="Pangilinan J."/>
            <person name="Ruiz-Duenas F.J."/>
            <person name="Barrasa J.M."/>
            <person name="Sanchez-Garcia M."/>
            <person name="Camarero S."/>
            <person name="Miyauchi S."/>
            <person name="Serrano A."/>
            <person name="Linde D."/>
            <person name="Babiker R."/>
            <person name="Drula E."/>
            <person name="Ayuso-Fernandez I."/>
            <person name="Pacheco R."/>
            <person name="Padilla G."/>
            <person name="Ferreira P."/>
            <person name="Barriuso J."/>
            <person name="Kellner H."/>
            <person name="Castanera R."/>
            <person name="Alfaro M."/>
            <person name="Ramirez L."/>
            <person name="Pisabarro A.G."/>
            <person name="Kuo A."/>
            <person name="Tritt A."/>
            <person name="Lipzen A."/>
            <person name="He G."/>
            <person name="Yan M."/>
            <person name="Ng V."/>
            <person name="Cullen D."/>
            <person name="Martin F."/>
            <person name="Rosso M.-N."/>
            <person name="Henrissat B."/>
            <person name="Hibbett D."/>
            <person name="Martinez A.T."/>
            <person name="Grigoriev I.V."/>
        </authorList>
    </citation>
    <scope>NUCLEOTIDE SEQUENCE</scope>
    <source>
        <strain evidence="1">CIRM-BRFM 674</strain>
    </source>
</reference>
<evidence type="ECO:0000313" key="1">
    <source>
        <dbReference type="EMBL" id="KAF9479897.1"/>
    </source>
</evidence>
<accession>A0A9P5Z2D2</accession>
<keyword evidence="2" id="KW-1185">Reference proteome</keyword>
<organism evidence="1 2">
    <name type="scientific">Pholiota conissans</name>
    <dbReference type="NCBI Taxonomy" id="109636"/>
    <lineage>
        <taxon>Eukaryota</taxon>
        <taxon>Fungi</taxon>
        <taxon>Dikarya</taxon>
        <taxon>Basidiomycota</taxon>
        <taxon>Agaricomycotina</taxon>
        <taxon>Agaricomycetes</taxon>
        <taxon>Agaricomycetidae</taxon>
        <taxon>Agaricales</taxon>
        <taxon>Agaricineae</taxon>
        <taxon>Strophariaceae</taxon>
        <taxon>Pholiota</taxon>
    </lineage>
</organism>
<evidence type="ECO:0000313" key="2">
    <source>
        <dbReference type="Proteomes" id="UP000807469"/>
    </source>
</evidence>
<dbReference type="EMBL" id="MU155204">
    <property type="protein sequence ID" value="KAF9479897.1"/>
    <property type="molecule type" value="Genomic_DNA"/>
</dbReference>
<proteinExistence type="predicted"/>
<gene>
    <name evidence="1" type="ORF">BDN70DRAFT_894614</name>
</gene>
<sequence length="204" mass="22634">MVPAVPRPASRSPLVVVFVAKWHSGRGAHKEQITTIPTAMCSLATLLSLLETDVLQTFTLLSLDSLIISSLWASLKEIIWDAHVDAPYFSEKEMNDIDRIGSKSLRIEERLRFTMFYPPIDKCRRTWITCARGVFITHSHGDVVVTAGKCAAKRLESHTTIVEGGGLRRPGGFNMPHRMCHAGDAAIWNLQQGASRRVVSVLLT</sequence>
<protein>
    <submittedName>
        <fullName evidence="1">Uncharacterized protein</fullName>
    </submittedName>
</protein>
<dbReference type="Proteomes" id="UP000807469">
    <property type="component" value="Unassembled WGS sequence"/>
</dbReference>
<comment type="caution">
    <text evidence="1">The sequence shown here is derived from an EMBL/GenBank/DDBJ whole genome shotgun (WGS) entry which is preliminary data.</text>
</comment>
<dbReference type="AlphaFoldDB" id="A0A9P5Z2D2"/>
<name>A0A9P5Z2D2_9AGAR</name>